<keyword evidence="2" id="KW-1185">Reference proteome</keyword>
<name>A0ACC0WZE7_9STRA</name>
<sequence length="95" mass="10329">MTPNDALRVMARPGAEVVIGTWGKVLRYCCFVASKTDVVVLLRALVPCNSKLLEELENSEKGNGDMSISYDFEQAHDIFLTNWIGTILGPAGVTA</sequence>
<accession>A0ACC0WZE7</accession>
<organism evidence="1 2">
    <name type="scientific">Peronosclerospora sorghi</name>
    <dbReference type="NCBI Taxonomy" id="230839"/>
    <lineage>
        <taxon>Eukaryota</taxon>
        <taxon>Sar</taxon>
        <taxon>Stramenopiles</taxon>
        <taxon>Oomycota</taxon>
        <taxon>Peronosporomycetes</taxon>
        <taxon>Peronosporales</taxon>
        <taxon>Peronosporaceae</taxon>
        <taxon>Peronosclerospora</taxon>
    </lineage>
</organism>
<reference evidence="1 2" key="1">
    <citation type="journal article" date="2022" name="bioRxiv">
        <title>The genome of the oomycete Peronosclerospora sorghi, a cosmopolitan pathogen of maize and sorghum, is inflated with dispersed pseudogenes.</title>
        <authorList>
            <person name="Fletcher K."/>
            <person name="Martin F."/>
            <person name="Isakeit T."/>
            <person name="Cavanaugh K."/>
            <person name="Magill C."/>
            <person name="Michelmore R."/>
        </authorList>
    </citation>
    <scope>NUCLEOTIDE SEQUENCE [LARGE SCALE GENOMIC DNA]</scope>
    <source>
        <strain evidence="1">P6</strain>
    </source>
</reference>
<protein>
    <submittedName>
        <fullName evidence="1">Uncharacterized protein</fullName>
    </submittedName>
</protein>
<dbReference type="Proteomes" id="UP001163321">
    <property type="component" value="Chromosome 1"/>
</dbReference>
<evidence type="ECO:0000313" key="1">
    <source>
        <dbReference type="EMBL" id="KAI9923253.1"/>
    </source>
</evidence>
<evidence type="ECO:0000313" key="2">
    <source>
        <dbReference type="Proteomes" id="UP001163321"/>
    </source>
</evidence>
<gene>
    <name evidence="1" type="ORF">PsorP6_001286</name>
</gene>
<dbReference type="EMBL" id="CM047580">
    <property type="protein sequence ID" value="KAI9923253.1"/>
    <property type="molecule type" value="Genomic_DNA"/>
</dbReference>
<comment type="caution">
    <text evidence="1">The sequence shown here is derived from an EMBL/GenBank/DDBJ whole genome shotgun (WGS) entry which is preliminary data.</text>
</comment>
<proteinExistence type="predicted"/>